<name>A0ACC1PSK0_9PEZI</name>
<gene>
    <name evidence="1" type="ORF">NUW58_g349</name>
</gene>
<dbReference type="Proteomes" id="UP001143856">
    <property type="component" value="Unassembled WGS sequence"/>
</dbReference>
<dbReference type="EMBL" id="JAPDGR010000028">
    <property type="protein sequence ID" value="KAJ2998396.1"/>
    <property type="molecule type" value="Genomic_DNA"/>
</dbReference>
<evidence type="ECO:0000313" key="2">
    <source>
        <dbReference type="Proteomes" id="UP001143856"/>
    </source>
</evidence>
<keyword evidence="2" id="KW-1185">Reference proteome</keyword>
<evidence type="ECO:0000313" key="1">
    <source>
        <dbReference type="EMBL" id="KAJ2998396.1"/>
    </source>
</evidence>
<accession>A0ACC1PSK0</accession>
<proteinExistence type="predicted"/>
<protein>
    <submittedName>
        <fullName evidence="1">Uncharacterized protein</fullName>
    </submittedName>
</protein>
<organism evidence="1 2">
    <name type="scientific">Xylaria curta</name>
    <dbReference type="NCBI Taxonomy" id="42375"/>
    <lineage>
        <taxon>Eukaryota</taxon>
        <taxon>Fungi</taxon>
        <taxon>Dikarya</taxon>
        <taxon>Ascomycota</taxon>
        <taxon>Pezizomycotina</taxon>
        <taxon>Sordariomycetes</taxon>
        <taxon>Xylariomycetidae</taxon>
        <taxon>Xylariales</taxon>
        <taxon>Xylariaceae</taxon>
        <taxon>Xylaria</taxon>
    </lineage>
</organism>
<sequence>MAPQSTHSSNSFSDDISASTRPVSESAVPELDADVSTTDDFTSDYFSTRTRSVLGPIIDHDDGYGLNHLDATSIYTPSHFPTISITYRSVERSWEDAETIDSTRSITDLDVDYVIENGRRYCGPYYMPNDEDEQVRLQLLNQVYLKVFDGELTTVPLESPTHILDIGTAVGEWAIDMAEMYPDCEITGTDISNIFERRVPQNVYWEIDDAELEWERPPNYYDLIHLRDMTGAFADWEAIYRSAFRCLKPGGWIEVLDFDDKKGLSDLFAYFEPESLLYKLALDLQEASVLSGRSRGVGHLEPRLLVNAGYVDVNLTEYSIPLKTQDGSTGKFWLLSCLNGMEPTCMRLLTKYKGWDPNDVRLGCEMVGQEMMTLAQDPRRAKTFVVKLRVLTGRKPGHHTRWPTAPVSELGGAIELSEDDFRVNTERSRGPTDLKSTSTGSRHPSHPTTNEDQRQPIMSTTRELDQQLNSVDGAGNLPVAYAGHTTEDWLRNVDVDHTDNGIDHDAYTDPTTDDTMVEESGEEDTEAISLTRESH</sequence>
<comment type="caution">
    <text evidence="1">The sequence shown here is derived from an EMBL/GenBank/DDBJ whole genome shotgun (WGS) entry which is preliminary data.</text>
</comment>
<reference evidence="1" key="1">
    <citation type="submission" date="2022-10" db="EMBL/GenBank/DDBJ databases">
        <title>Genome Sequence of Xylaria curta.</title>
        <authorList>
            <person name="Buettner E."/>
        </authorList>
    </citation>
    <scope>NUCLEOTIDE SEQUENCE</scope>
    <source>
        <strain evidence="1">Babe10</strain>
    </source>
</reference>